<comment type="caution">
    <text evidence="1">The sequence shown here is derived from an EMBL/GenBank/DDBJ whole genome shotgun (WGS) entry which is preliminary data.</text>
</comment>
<name>A0ABN3MFV9_9MICO</name>
<evidence type="ECO:0000313" key="2">
    <source>
        <dbReference type="Proteomes" id="UP001500730"/>
    </source>
</evidence>
<proteinExistence type="predicted"/>
<keyword evidence="2" id="KW-1185">Reference proteome</keyword>
<gene>
    <name evidence="1" type="ORF">GCM10009858_44540</name>
</gene>
<organism evidence="1 2">
    <name type="scientific">Terrabacter carboxydivorans</name>
    <dbReference type="NCBI Taxonomy" id="619730"/>
    <lineage>
        <taxon>Bacteria</taxon>
        <taxon>Bacillati</taxon>
        <taxon>Actinomycetota</taxon>
        <taxon>Actinomycetes</taxon>
        <taxon>Micrococcales</taxon>
        <taxon>Intrasporangiaceae</taxon>
        <taxon>Terrabacter</taxon>
    </lineage>
</organism>
<sequence length="50" mass="5453">MLDPSEVDWTQEPDSEVWWAAQSGIQQAVEEAKNRGLLEPAQPLSGDSVG</sequence>
<evidence type="ECO:0000313" key="1">
    <source>
        <dbReference type="EMBL" id="GAA2501406.1"/>
    </source>
</evidence>
<dbReference type="EMBL" id="BAAARE010000033">
    <property type="protein sequence ID" value="GAA2501406.1"/>
    <property type="molecule type" value="Genomic_DNA"/>
</dbReference>
<accession>A0ABN3MFV9</accession>
<dbReference type="Proteomes" id="UP001500730">
    <property type="component" value="Unassembled WGS sequence"/>
</dbReference>
<reference evidence="1 2" key="1">
    <citation type="journal article" date="2019" name="Int. J. Syst. Evol. Microbiol.">
        <title>The Global Catalogue of Microorganisms (GCM) 10K type strain sequencing project: providing services to taxonomists for standard genome sequencing and annotation.</title>
        <authorList>
            <consortium name="The Broad Institute Genomics Platform"/>
            <consortium name="The Broad Institute Genome Sequencing Center for Infectious Disease"/>
            <person name="Wu L."/>
            <person name="Ma J."/>
        </authorList>
    </citation>
    <scope>NUCLEOTIDE SEQUENCE [LARGE SCALE GENOMIC DNA]</scope>
    <source>
        <strain evidence="1 2">JCM 16259</strain>
    </source>
</reference>
<protein>
    <submittedName>
        <fullName evidence="1">Uncharacterized protein</fullName>
    </submittedName>
</protein>